<accession>A0A4U5M6X6</accession>
<gene>
    <name evidence="1" type="ORF">L596_025135</name>
</gene>
<organism evidence="1 2">
    <name type="scientific">Steinernema carpocapsae</name>
    <name type="common">Entomopathogenic nematode</name>
    <dbReference type="NCBI Taxonomy" id="34508"/>
    <lineage>
        <taxon>Eukaryota</taxon>
        <taxon>Metazoa</taxon>
        <taxon>Ecdysozoa</taxon>
        <taxon>Nematoda</taxon>
        <taxon>Chromadorea</taxon>
        <taxon>Rhabditida</taxon>
        <taxon>Tylenchina</taxon>
        <taxon>Panagrolaimomorpha</taxon>
        <taxon>Strongyloidoidea</taxon>
        <taxon>Steinernematidae</taxon>
        <taxon>Steinernema</taxon>
    </lineage>
</organism>
<name>A0A4U5M6X6_STECR</name>
<dbReference type="EMBL" id="AZBU02000009">
    <property type="protein sequence ID" value="TKR64638.1"/>
    <property type="molecule type" value="Genomic_DNA"/>
</dbReference>
<dbReference type="Proteomes" id="UP000298663">
    <property type="component" value="Unassembled WGS sequence"/>
</dbReference>
<sequence length="105" mass="12257">MRFVVLFILNITKFQCFLKRRFFDCHTKRFVSAPTAYKKQNIRFVSSRCTAHQEILAFDSKTHVIPNTTWTSNKRSTRSTADLITSSQTSSWSLTLPMHYHANPI</sequence>
<protein>
    <submittedName>
        <fullName evidence="1">Uncharacterized protein</fullName>
    </submittedName>
</protein>
<evidence type="ECO:0000313" key="1">
    <source>
        <dbReference type="EMBL" id="TKR64638.1"/>
    </source>
</evidence>
<dbReference type="AlphaFoldDB" id="A0A4U5M6X6"/>
<evidence type="ECO:0000313" key="2">
    <source>
        <dbReference type="Proteomes" id="UP000298663"/>
    </source>
</evidence>
<comment type="caution">
    <text evidence="1">The sequence shown here is derived from an EMBL/GenBank/DDBJ whole genome shotgun (WGS) entry which is preliminary data.</text>
</comment>
<reference evidence="1 2" key="2">
    <citation type="journal article" date="2019" name="G3 (Bethesda)">
        <title>Hybrid Assembly of the Genome of the Entomopathogenic Nematode Steinernema carpocapsae Identifies the X-Chromosome.</title>
        <authorList>
            <person name="Serra L."/>
            <person name="Macchietto M."/>
            <person name="Macias-Munoz A."/>
            <person name="McGill C.J."/>
            <person name="Rodriguez I.M."/>
            <person name="Rodriguez B."/>
            <person name="Murad R."/>
            <person name="Mortazavi A."/>
        </authorList>
    </citation>
    <scope>NUCLEOTIDE SEQUENCE [LARGE SCALE GENOMIC DNA]</scope>
    <source>
        <strain evidence="1 2">ALL</strain>
    </source>
</reference>
<proteinExistence type="predicted"/>
<keyword evidence="2" id="KW-1185">Reference proteome</keyword>
<reference evidence="1 2" key="1">
    <citation type="journal article" date="2015" name="Genome Biol.">
        <title>Comparative genomics of Steinernema reveals deeply conserved gene regulatory networks.</title>
        <authorList>
            <person name="Dillman A.R."/>
            <person name="Macchietto M."/>
            <person name="Porter C.F."/>
            <person name="Rogers A."/>
            <person name="Williams B."/>
            <person name="Antoshechkin I."/>
            <person name="Lee M.M."/>
            <person name="Goodwin Z."/>
            <person name="Lu X."/>
            <person name="Lewis E.E."/>
            <person name="Goodrich-Blair H."/>
            <person name="Stock S.P."/>
            <person name="Adams B.J."/>
            <person name="Sternberg P.W."/>
            <person name="Mortazavi A."/>
        </authorList>
    </citation>
    <scope>NUCLEOTIDE SEQUENCE [LARGE SCALE GENOMIC DNA]</scope>
    <source>
        <strain evidence="1 2">ALL</strain>
    </source>
</reference>